<dbReference type="EMBL" id="BA000040">
    <property type="protein sequence ID" value="BAC49883.1"/>
    <property type="molecule type" value="Genomic_DNA"/>
</dbReference>
<evidence type="ECO:0000313" key="2">
    <source>
        <dbReference type="Proteomes" id="UP000002526"/>
    </source>
</evidence>
<dbReference type="KEGG" id="bja:bll4618"/>
<dbReference type="AlphaFoldDB" id="Q89LC7"/>
<evidence type="ECO:0000313" key="1">
    <source>
        <dbReference type="EMBL" id="BAC49883.1"/>
    </source>
</evidence>
<organism evidence="1 2">
    <name type="scientific">Bradyrhizobium diazoefficiens (strain JCM 10833 / BCRC 13528 / IAM 13628 / NBRC 14792 / USDA 110)</name>
    <dbReference type="NCBI Taxonomy" id="224911"/>
    <lineage>
        <taxon>Bacteria</taxon>
        <taxon>Pseudomonadati</taxon>
        <taxon>Pseudomonadota</taxon>
        <taxon>Alphaproteobacteria</taxon>
        <taxon>Hyphomicrobiales</taxon>
        <taxon>Nitrobacteraceae</taxon>
        <taxon>Bradyrhizobium</taxon>
    </lineage>
</organism>
<dbReference type="EnsemblBacteria" id="BAC49883">
    <property type="protein sequence ID" value="BAC49883"/>
    <property type="gene ID" value="BAC49883"/>
</dbReference>
<keyword evidence="2" id="KW-1185">Reference proteome</keyword>
<name>Q89LC7_BRADU</name>
<sequence>MVRRLRWGVPERAISGVRKPSPLARGRNHGLELSLMFVLQVNSGTVAEAKEVSKMRCPGRSMLSAAWALPICCLAKLPREFLSEVLRLPIRAIAPNDPLGALEGVAFGCIVADADGDFRVEGADGDGTGCLQRVVHSCAEIVGIIFNGHVGPPCPHLGRCD</sequence>
<dbReference type="OrthoDB" id="9984827at2"/>
<reference evidence="2" key="1">
    <citation type="journal article" date="2002" name="DNA Res.">
        <title>Complete genomic sequence of nitrogen-fixing symbiotic bacterium Bradyrhizobium japonicum USDA110.</title>
        <authorList>
            <person name="Kaneko T."/>
            <person name="Nakamura Y."/>
            <person name="Sato S."/>
            <person name="Minamisawa K."/>
            <person name="Uchiumi T."/>
            <person name="Sasamoto S."/>
            <person name="Watanabe A."/>
            <person name="Idesawa K."/>
            <person name="Iriguchi M."/>
            <person name="Kawashima K."/>
            <person name="Kohara M."/>
            <person name="Matsumoto M."/>
            <person name="Shimpo S."/>
            <person name="Tsuruoka H."/>
            <person name="Wada T."/>
            <person name="Yamada M."/>
            <person name="Tabata S."/>
        </authorList>
    </citation>
    <scope>NUCLEOTIDE SEQUENCE [LARGE SCALE GENOMIC DNA]</scope>
    <source>
        <strain evidence="2">JCM 10833 / BCRC 13528 / IAM 13628 / NBRC 14792 / USDA 110</strain>
    </source>
</reference>
<dbReference type="Proteomes" id="UP000002526">
    <property type="component" value="Chromosome"/>
</dbReference>
<protein>
    <submittedName>
        <fullName evidence="1">Bll4618 protein</fullName>
    </submittedName>
</protein>
<accession>Q89LC7</accession>
<dbReference type="HOGENOM" id="CLU_1640536_0_0_5"/>
<proteinExistence type="predicted"/>
<gene>
    <name evidence="1" type="ordered locus">bll4618</name>
</gene>
<dbReference type="eggNOG" id="ENOG5032D5S">
    <property type="taxonomic scope" value="Bacteria"/>
</dbReference>
<dbReference type="InParanoid" id="Q89LC7"/>